<evidence type="ECO:0000259" key="7">
    <source>
        <dbReference type="Pfam" id="PF01764"/>
    </source>
</evidence>
<dbReference type="PANTHER" id="PTHR47413:SF2">
    <property type="entry name" value="LIPASE-LIKE PAD4"/>
    <property type="match status" value="1"/>
</dbReference>
<dbReference type="GO" id="GO:0006629">
    <property type="term" value="P:lipid metabolic process"/>
    <property type="evidence" value="ECO:0007669"/>
    <property type="project" value="InterPro"/>
</dbReference>
<name>A0A444XX13_ARAHY</name>
<evidence type="ECO:0000313" key="9">
    <source>
        <dbReference type="EMBL" id="RYQ94338.1"/>
    </source>
</evidence>
<reference evidence="9 10" key="1">
    <citation type="submission" date="2019-01" db="EMBL/GenBank/DDBJ databases">
        <title>Sequencing of cultivated peanut Arachis hypogaea provides insights into genome evolution and oil improvement.</title>
        <authorList>
            <person name="Chen X."/>
        </authorList>
    </citation>
    <scope>NUCLEOTIDE SEQUENCE [LARGE SCALE GENOMIC DNA]</scope>
    <source>
        <strain evidence="10">cv. Fuhuasheng</strain>
        <tissue evidence="9">Leaves</tissue>
    </source>
</reference>
<dbReference type="InterPro" id="IPR029058">
    <property type="entry name" value="AB_hydrolase_fold"/>
</dbReference>
<dbReference type="Proteomes" id="UP000289738">
    <property type="component" value="Chromosome B08"/>
</dbReference>
<gene>
    <name evidence="9" type="ORF">Ahy_B08g089228</name>
</gene>
<dbReference type="STRING" id="3818.A0A444XX13"/>
<comment type="subcellular location">
    <subcellularLocation>
        <location evidence="2">Cytoplasm</location>
    </subcellularLocation>
    <subcellularLocation>
        <location evidence="1">Nucleus</location>
    </subcellularLocation>
</comment>
<dbReference type="PANTHER" id="PTHR47413">
    <property type="entry name" value="LIPASE-LIKE PAD4"/>
    <property type="match status" value="1"/>
</dbReference>
<evidence type="ECO:0000256" key="3">
    <source>
        <dbReference type="ARBA" id="ARBA00022490"/>
    </source>
</evidence>
<evidence type="ECO:0000256" key="1">
    <source>
        <dbReference type="ARBA" id="ARBA00004123"/>
    </source>
</evidence>
<keyword evidence="10" id="KW-1185">Reference proteome</keyword>
<feature type="domain" description="EDS1 EP" evidence="8">
    <location>
        <begin position="399"/>
        <end position="607"/>
    </location>
</feature>
<dbReference type="InterPro" id="IPR002921">
    <property type="entry name" value="Fungal_lipase-type"/>
</dbReference>
<organism evidence="9 10">
    <name type="scientific">Arachis hypogaea</name>
    <name type="common">Peanut</name>
    <dbReference type="NCBI Taxonomy" id="3818"/>
    <lineage>
        <taxon>Eukaryota</taxon>
        <taxon>Viridiplantae</taxon>
        <taxon>Streptophyta</taxon>
        <taxon>Embryophyta</taxon>
        <taxon>Tracheophyta</taxon>
        <taxon>Spermatophyta</taxon>
        <taxon>Magnoliopsida</taxon>
        <taxon>eudicotyledons</taxon>
        <taxon>Gunneridae</taxon>
        <taxon>Pentapetalae</taxon>
        <taxon>rosids</taxon>
        <taxon>fabids</taxon>
        <taxon>Fabales</taxon>
        <taxon>Fabaceae</taxon>
        <taxon>Papilionoideae</taxon>
        <taxon>50 kb inversion clade</taxon>
        <taxon>dalbergioids sensu lato</taxon>
        <taxon>Dalbergieae</taxon>
        <taxon>Pterocarpus clade</taxon>
        <taxon>Arachis</taxon>
    </lineage>
</organism>
<dbReference type="GO" id="GO:0006952">
    <property type="term" value="P:defense response"/>
    <property type="evidence" value="ECO:0007669"/>
    <property type="project" value="UniProtKB-KW"/>
</dbReference>
<evidence type="ECO:0000256" key="4">
    <source>
        <dbReference type="ARBA" id="ARBA00022801"/>
    </source>
</evidence>
<proteinExistence type="predicted"/>
<keyword evidence="4" id="KW-0378">Hydrolase</keyword>
<sequence>MVLDEASSFETSEDLATCLATSPIISESWRLCSVANATAARSFVAENGGGDGEVVYVALSGVQMAEGTESSWRRLVALESIGGESLFSMHRKREEEEVVMVHAAIFDLFSSFFVSFRNQMLPIMRNSKTKSIVITGHSIGGAIASLCSLWLLAYLQHISSSISVLCITFGSPMLGNQSFSNAILKERWGANFIHMVTKHDIMPRILFAPTMPHIAQLNSLLQFWQFSMANPSSLGNLAMQVTDGDKAELFSFVTTYLHHAATQEGVEGFFRPFGSFLFVSDEGAVCVESSAAVIKMMHLMFVTSSPDSSIEDHLKYGDYVNKLSLQFLSKKLSLQGIVPNCSYEAGLELALHSSGITRQQPAFEPAKECLKEARRAGPSPALKAARLAITLSKFVPYRAEIECYKAWCDQQSDQMGYYDLFKRRGSSKREMKVNMNRIKLARFWNNVVDMLERNELPYDFELRAKWINASHFYKLLVEPLDIAEYYGKGKQKTNGHYIKHGREKRYEIFDRWWKDSVAAKEENSERSKFASLTQDSCFWARVEEARDCLDSIRSESDTTKLALLWQSIDKFEKYSMELIENKEVSLDVLAKNSSYSIWLEDLRELRELKTKEKKFSNHFNPFMDGEVIP</sequence>
<dbReference type="Gene3D" id="3.40.50.1820">
    <property type="entry name" value="alpha/beta hydrolase"/>
    <property type="match status" value="1"/>
</dbReference>
<dbReference type="EMBL" id="SDMP01000018">
    <property type="protein sequence ID" value="RYQ94338.1"/>
    <property type="molecule type" value="Genomic_DNA"/>
</dbReference>
<keyword evidence="3" id="KW-0963">Cytoplasm</keyword>
<evidence type="ECO:0000313" key="10">
    <source>
        <dbReference type="Proteomes" id="UP000289738"/>
    </source>
</evidence>
<evidence type="ECO:0000256" key="6">
    <source>
        <dbReference type="ARBA" id="ARBA00023242"/>
    </source>
</evidence>
<keyword evidence="6" id="KW-0539">Nucleus</keyword>
<feature type="domain" description="Fungal lipase-type" evidence="7">
    <location>
        <begin position="84"/>
        <end position="207"/>
    </location>
</feature>
<dbReference type="AlphaFoldDB" id="A0A444XX13"/>
<accession>A0A444XX13</accession>
<protein>
    <recommendedName>
        <fullName evidence="11">Lipase-like PAD4</fullName>
    </recommendedName>
</protein>
<dbReference type="Pfam" id="PF01764">
    <property type="entry name" value="Lipase_3"/>
    <property type="match status" value="1"/>
</dbReference>
<dbReference type="GO" id="GO:0005634">
    <property type="term" value="C:nucleus"/>
    <property type="evidence" value="ECO:0007669"/>
    <property type="project" value="UniProtKB-SubCell"/>
</dbReference>
<evidence type="ECO:0008006" key="11">
    <source>
        <dbReference type="Google" id="ProtNLM"/>
    </source>
</evidence>
<keyword evidence="5" id="KW-0611">Plant defense</keyword>
<dbReference type="Pfam" id="PF18117">
    <property type="entry name" value="EDS1_EP"/>
    <property type="match status" value="1"/>
</dbReference>
<evidence type="ECO:0000259" key="8">
    <source>
        <dbReference type="Pfam" id="PF18117"/>
    </source>
</evidence>
<dbReference type="SMR" id="A0A444XX13"/>
<dbReference type="SUPFAM" id="SSF53474">
    <property type="entry name" value="alpha/beta-Hydrolases"/>
    <property type="match status" value="1"/>
</dbReference>
<comment type="caution">
    <text evidence="9">The sequence shown here is derived from an EMBL/GenBank/DDBJ whole genome shotgun (WGS) entry which is preliminary data.</text>
</comment>
<dbReference type="GO" id="GO:0005737">
    <property type="term" value="C:cytoplasm"/>
    <property type="evidence" value="ECO:0007669"/>
    <property type="project" value="UniProtKB-SubCell"/>
</dbReference>
<dbReference type="InterPro" id="IPR041266">
    <property type="entry name" value="EDS1_EP"/>
</dbReference>
<evidence type="ECO:0000256" key="5">
    <source>
        <dbReference type="ARBA" id="ARBA00022821"/>
    </source>
</evidence>
<dbReference type="GO" id="GO:0016787">
    <property type="term" value="F:hydrolase activity"/>
    <property type="evidence" value="ECO:0007669"/>
    <property type="project" value="UniProtKB-KW"/>
</dbReference>
<evidence type="ECO:0000256" key="2">
    <source>
        <dbReference type="ARBA" id="ARBA00004496"/>
    </source>
</evidence>